<gene>
    <name evidence="1" type="ORF">FEZ48_13350</name>
</gene>
<name>A0A5R9BVJ3_9LACT</name>
<sequence length="83" mass="9774">MPRKKKQRSKNLDVLKTMPPLKHKQANQDYDIEKSDLVDWLLSQPEIKQWVVSYLKGLSDYLIYDSKTECWVGVDYKGGQDNE</sequence>
<dbReference type="EMBL" id="VBTE01000067">
    <property type="protein sequence ID" value="TLQ04726.1"/>
    <property type="molecule type" value="Genomic_DNA"/>
</dbReference>
<dbReference type="AlphaFoldDB" id="A0A5R9BVJ3"/>
<dbReference type="RefSeq" id="WP_138473145.1">
    <property type="nucleotide sequence ID" value="NZ_JBGQQG010000017.1"/>
</dbReference>
<proteinExistence type="predicted"/>
<dbReference type="OrthoDB" id="1655248at2"/>
<comment type="caution">
    <text evidence="1">The sequence shown here is derived from an EMBL/GenBank/DDBJ whole genome shotgun (WGS) entry which is preliminary data.</text>
</comment>
<organism evidence="1 2">
    <name type="scientific">Marinilactibacillus psychrotolerans</name>
    <dbReference type="NCBI Taxonomy" id="191770"/>
    <lineage>
        <taxon>Bacteria</taxon>
        <taxon>Bacillati</taxon>
        <taxon>Bacillota</taxon>
        <taxon>Bacilli</taxon>
        <taxon>Lactobacillales</taxon>
        <taxon>Carnobacteriaceae</taxon>
        <taxon>Marinilactibacillus</taxon>
    </lineage>
</organism>
<dbReference type="Proteomes" id="UP000307201">
    <property type="component" value="Unassembled WGS sequence"/>
</dbReference>
<evidence type="ECO:0000313" key="2">
    <source>
        <dbReference type="Proteomes" id="UP000307201"/>
    </source>
</evidence>
<accession>A0A5R9BVJ3</accession>
<reference evidence="1 2" key="1">
    <citation type="submission" date="2019-05" db="EMBL/GenBank/DDBJ databases">
        <title>The metagenome of a microbial culture collection derived from dairy environment covers the genomic content of the human microbiome.</title>
        <authorList>
            <person name="Roder T."/>
            <person name="Wuthrich D."/>
            <person name="Sattari Z."/>
            <person name="Von Ah U."/>
            <person name="Bar C."/>
            <person name="Ronchi F."/>
            <person name="Macpherson A.J."/>
            <person name="Ganal-Vonarburg S.C."/>
            <person name="Bruggmann R."/>
            <person name="Vergeres G."/>
        </authorList>
    </citation>
    <scope>NUCLEOTIDE SEQUENCE [LARGE SCALE GENOMIC DNA]</scope>
    <source>
        <strain evidence="1 2">FAM 24235</strain>
    </source>
</reference>
<evidence type="ECO:0000313" key="1">
    <source>
        <dbReference type="EMBL" id="TLQ04726.1"/>
    </source>
</evidence>
<protein>
    <submittedName>
        <fullName evidence="1">Uncharacterized protein</fullName>
    </submittedName>
</protein>